<gene>
    <name evidence="12" type="ORF">TSTA_065900</name>
</gene>
<protein>
    <recommendedName>
        <fullName evidence="3">beta-glucosidase</fullName>
        <ecNumber evidence="3">3.2.1.21</ecNumber>
    </recommendedName>
</protein>
<dbReference type="HOGENOM" id="CLU_004542_8_2_1"/>
<organism evidence="12 13">
    <name type="scientific">Talaromyces stipitatus (strain ATCC 10500 / CBS 375.48 / QM 6759 / NRRL 1006)</name>
    <name type="common">Penicillium stipitatum</name>
    <dbReference type="NCBI Taxonomy" id="441959"/>
    <lineage>
        <taxon>Eukaryota</taxon>
        <taxon>Fungi</taxon>
        <taxon>Dikarya</taxon>
        <taxon>Ascomycota</taxon>
        <taxon>Pezizomycotina</taxon>
        <taxon>Eurotiomycetes</taxon>
        <taxon>Eurotiomycetidae</taxon>
        <taxon>Eurotiales</taxon>
        <taxon>Trichocomaceae</taxon>
        <taxon>Talaromyces</taxon>
        <taxon>Talaromyces sect. Talaromyces</taxon>
    </lineage>
</organism>
<dbReference type="Gene3D" id="3.40.50.1700">
    <property type="entry name" value="Glycoside hydrolase family 3 C-terminal domain"/>
    <property type="match status" value="1"/>
</dbReference>
<dbReference type="SUPFAM" id="SSF51445">
    <property type="entry name" value="(Trans)glycosidases"/>
    <property type="match status" value="1"/>
</dbReference>
<dbReference type="RefSeq" id="XP_002340524.1">
    <property type="nucleotide sequence ID" value="XM_002340483.1"/>
</dbReference>
<dbReference type="InterPro" id="IPR036881">
    <property type="entry name" value="Glyco_hydro_3_C_sf"/>
</dbReference>
<sequence>MDKIQSSSVTPPYRQKELPVEERVEDLLNRMQLDEKAGQLFLDTIQPAPNGNIGVESPLSLICSKRMSAFSIGGPIENAREIALWINRLQEYAMESRLGIPIILAFDPRNHFSEDNIATGWRPGAFSQWPEPLGLAALRSPELIERFTAVVRQEYVAAGIRLALHPQIDLATEPRWSRIGATFGEDADLTARLVEGCIGGLQGRSTTLQEGSVSCTTKHFPGGGPQLDGEDPHFEFGREQVYSGNSWEYHLKPFRNAIRAGTSRIMPYYGLPVGTKYEQVGFAFNRGVITELLREELGFNGIVCTDWGLITDKKIFGEEMPARAWGVEHLTELERVARLLEAGCDQLGGEARPELIVELVQSGRISEKRIDESVRRLLREKFLLGLFDNPFVDVDMAEKIVGNASFRAEGENAQRRSFTLLTNTHRVLPLSAEVQTTKKFYIEGINRLAAEERNMTVVEKPEEADVALLRLKAPFERRPGKFQALFHCGRLDFPAEEQSRQQAIYKTVPLVIVDLYLDRPAVVPEVAEQASAFMVNYGSSDRAFLDIVFAERGATPEGKLPFDMPRSMEAVTNSKEDLPFDTKDPIFKFGHGLHY</sequence>
<evidence type="ECO:0000256" key="7">
    <source>
        <dbReference type="ARBA" id="ARBA00023277"/>
    </source>
</evidence>
<evidence type="ECO:0000256" key="1">
    <source>
        <dbReference type="ARBA" id="ARBA00000448"/>
    </source>
</evidence>
<dbReference type="AlphaFoldDB" id="B8LV87"/>
<accession>B8LV87</accession>
<evidence type="ECO:0000259" key="11">
    <source>
        <dbReference type="Pfam" id="PF01915"/>
    </source>
</evidence>
<evidence type="ECO:0000256" key="4">
    <source>
        <dbReference type="ARBA" id="ARBA00022729"/>
    </source>
</evidence>
<dbReference type="Pfam" id="PF01915">
    <property type="entry name" value="Glyco_hydro_3_C"/>
    <property type="match status" value="1"/>
</dbReference>
<dbReference type="OMA" id="IFRTGLF"/>
<dbReference type="InParanoid" id="B8LV87"/>
<feature type="domain" description="Glycoside hydrolase family 3 N-terminal" evidence="10">
    <location>
        <begin position="62"/>
        <end position="379"/>
    </location>
</feature>
<dbReference type="GO" id="GO:0008422">
    <property type="term" value="F:beta-glucosidase activity"/>
    <property type="evidence" value="ECO:0007669"/>
    <property type="project" value="UniProtKB-EC"/>
</dbReference>
<dbReference type="PhylomeDB" id="B8LV87"/>
<comment type="similarity">
    <text evidence="2">Belongs to the glycosyl hydrolase 3 family.</text>
</comment>
<evidence type="ECO:0000313" key="12">
    <source>
        <dbReference type="EMBL" id="EED23137.1"/>
    </source>
</evidence>
<proteinExistence type="inferred from homology"/>
<dbReference type="Proteomes" id="UP000001745">
    <property type="component" value="Unassembled WGS sequence"/>
</dbReference>
<dbReference type="PANTHER" id="PTHR30620:SF16">
    <property type="entry name" value="LYSOSOMAL BETA GLUCOSIDASE"/>
    <property type="match status" value="1"/>
</dbReference>
<keyword evidence="6" id="KW-0325">Glycoprotein</keyword>
<keyword evidence="7" id="KW-0119">Carbohydrate metabolism</keyword>
<dbReference type="Pfam" id="PF00933">
    <property type="entry name" value="Glyco_hydro_3"/>
    <property type="match status" value="1"/>
</dbReference>
<keyword evidence="8" id="KW-0326">Glycosidase</keyword>
<feature type="domain" description="Glycoside hydrolase family 3 C-terminal" evidence="11">
    <location>
        <begin position="442"/>
        <end position="595"/>
    </location>
</feature>
<evidence type="ECO:0000313" key="13">
    <source>
        <dbReference type="Proteomes" id="UP000001745"/>
    </source>
</evidence>
<dbReference type="InterPro" id="IPR051915">
    <property type="entry name" value="Cellulose_Degrad_GH3"/>
</dbReference>
<dbReference type="OrthoDB" id="416222at2759"/>
<reference evidence="13" key="1">
    <citation type="journal article" date="2015" name="Genome Announc.">
        <title>Genome sequence of the AIDS-associated pathogen Penicillium marneffei (ATCC18224) and its near taxonomic relative Talaromyces stipitatus (ATCC10500).</title>
        <authorList>
            <person name="Nierman W.C."/>
            <person name="Fedorova-Abrams N.D."/>
            <person name="Andrianopoulos A."/>
        </authorList>
    </citation>
    <scope>NUCLEOTIDE SEQUENCE [LARGE SCALE GENOMIC DNA]</scope>
    <source>
        <strain evidence="13">ATCC 10500 / CBS 375.48 / QM 6759 / NRRL 1006</strain>
    </source>
</reference>
<dbReference type="InterPro" id="IPR017853">
    <property type="entry name" value="GH"/>
</dbReference>
<keyword evidence="9" id="KW-0624">Polysaccharide degradation</keyword>
<dbReference type="InterPro" id="IPR002772">
    <property type="entry name" value="Glyco_hydro_3_C"/>
</dbReference>
<dbReference type="PRINTS" id="PR00133">
    <property type="entry name" value="GLHYDRLASE3"/>
</dbReference>
<name>B8LV87_TALSN</name>
<evidence type="ECO:0000259" key="10">
    <source>
        <dbReference type="Pfam" id="PF00933"/>
    </source>
</evidence>
<dbReference type="SUPFAM" id="SSF52279">
    <property type="entry name" value="Beta-D-glucan exohydrolase, C-terminal domain"/>
    <property type="match status" value="1"/>
</dbReference>
<dbReference type="InterPro" id="IPR036962">
    <property type="entry name" value="Glyco_hydro_3_N_sf"/>
</dbReference>
<dbReference type="Gene3D" id="3.20.20.300">
    <property type="entry name" value="Glycoside hydrolase, family 3, N-terminal domain"/>
    <property type="match status" value="1"/>
</dbReference>
<dbReference type="EMBL" id="EQ962652">
    <property type="protein sequence ID" value="EED23137.1"/>
    <property type="molecule type" value="Genomic_DNA"/>
</dbReference>
<keyword evidence="13" id="KW-1185">Reference proteome</keyword>
<dbReference type="InterPro" id="IPR001764">
    <property type="entry name" value="Glyco_hydro_3_N"/>
</dbReference>
<dbReference type="STRING" id="441959.B8LV87"/>
<evidence type="ECO:0000256" key="5">
    <source>
        <dbReference type="ARBA" id="ARBA00022801"/>
    </source>
</evidence>
<keyword evidence="4" id="KW-0732">Signal</keyword>
<dbReference type="EC" id="3.2.1.21" evidence="3"/>
<dbReference type="PANTHER" id="PTHR30620">
    <property type="entry name" value="PERIPLASMIC BETA-GLUCOSIDASE-RELATED"/>
    <property type="match status" value="1"/>
</dbReference>
<evidence type="ECO:0000256" key="3">
    <source>
        <dbReference type="ARBA" id="ARBA00012744"/>
    </source>
</evidence>
<comment type="catalytic activity">
    <reaction evidence="1">
        <text>Hydrolysis of terminal, non-reducing beta-D-glucosyl residues with release of beta-D-glucose.</text>
        <dbReference type="EC" id="3.2.1.21"/>
    </reaction>
</comment>
<dbReference type="GeneID" id="8101206"/>
<keyword evidence="5" id="KW-0378">Hydrolase</keyword>
<evidence type="ECO:0000256" key="2">
    <source>
        <dbReference type="ARBA" id="ARBA00005336"/>
    </source>
</evidence>
<evidence type="ECO:0000256" key="9">
    <source>
        <dbReference type="ARBA" id="ARBA00023326"/>
    </source>
</evidence>
<evidence type="ECO:0000256" key="6">
    <source>
        <dbReference type="ARBA" id="ARBA00023180"/>
    </source>
</evidence>
<dbReference type="GO" id="GO:0009251">
    <property type="term" value="P:glucan catabolic process"/>
    <property type="evidence" value="ECO:0007669"/>
    <property type="project" value="TreeGrafter"/>
</dbReference>
<dbReference type="VEuPathDB" id="FungiDB:TSTA_065900"/>
<evidence type="ECO:0000256" key="8">
    <source>
        <dbReference type="ARBA" id="ARBA00023295"/>
    </source>
</evidence>
<dbReference type="eggNOG" id="ENOG502QTBT">
    <property type="taxonomic scope" value="Eukaryota"/>
</dbReference>